<evidence type="ECO:0000256" key="1">
    <source>
        <dbReference type="ARBA" id="ARBA00004604"/>
    </source>
</evidence>
<dbReference type="InterPro" id="IPR001680">
    <property type="entry name" value="WD40_rpt"/>
</dbReference>
<keyword evidence="2 5" id="KW-0853">WD repeat</keyword>
<dbReference type="OrthoDB" id="2615105at2759"/>
<evidence type="ECO:0000256" key="2">
    <source>
        <dbReference type="ARBA" id="ARBA00022574"/>
    </source>
</evidence>
<evidence type="ECO:0000256" key="5">
    <source>
        <dbReference type="PROSITE-ProRule" id="PRU00221"/>
    </source>
</evidence>
<gene>
    <name evidence="6" type="ORF">K435DRAFT_878876</name>
</gene>
<keyword evidence="4" id="KW-0539">Nucleus</keyword>
<dbReference type="PANTHER" id="PTHR19848">
    <property type="entry name" value="WD40 REPEAT PROTEIN"/>
    <property type="match status" value="1"/>
</dbReference>
<sequence>PLQGHTAWVTSVAYSPDGRHVASGSQDHTVRIWDTQIGQQVGQPLQGHTNCVTSVAYSPDGRHVASGSEDCTVRIWDTQSGGHIDHQKISYAHSPDNHFCFINPQGWLCYSDESSPDPSLILWIPPDFRHGFSDSRQILTFPADAFNFAVQVDWAGFAYGSNWTQIWNPEGN</sequence>
<reference evidence="6 7" key="1">
    <citation type="journal article" date="2019" name="Nat. Ecol. Evol.">
        <title>Megaphylogeny resolves global patterns of mushroom evolution.</title>
        <authorList>
            <person name="Varga T."/>
            <person name="Krizsan K."/>
            <person name="Foldi C."/>
            <person name="Dima B."/>
            <person name="Sanchez-Garcia M."/>
            <person name="Sanchez-Ramirez S."/>
            <person name="Szollosi G.J."/>
            <person name="Szarkandi J.G."/>
            <person name="Papp V."/>
            <person name="Albert L."/>
            <person name="Andreopoulos W."/>
            <person name="Angelini C."/>
            <person name="Antonin V."/>
            <person name="Barry K.W."/>
            <person name="Bougher N.L."/>
            <person name="Buchanan P."/>
            <person name="Buyck B."/>
            <person name="Bense V."/>
            <person name="Catcheside P."/>
            <person name="Chovatia M."/>
            <person name="Cooper J."/>
            <person name="Damon W."/>
            <person name="Desjardin D."/>
            <person name="Finy P."/>
            <person name="Geml J."/>
            <person name="Haridas S."/>
            <person name="Hughes K."/>
            <person name="Justo A."/>
            <person name="Karasinski D."/>
            <person name="Kautmanova I."/>
            <person name="Kiss B."/>
            <person name="Kocsube S."/>
            <person name="Kotiranta H."/>
            <person name="LaButti K.M."/>
            <person name="Lechner B.E."/>
            <person name="Liimatainen K."/>
            <person name="Lipzen A."/>
            <person name="Lukacs Z."/>
            <person name="Mihaltcheva S."/>
            <person name="Morgado L.N."/>
            <person name="Niskanen T."/>
            <person name="Noordeloos M.E."/>
            <person name="Ohm R.A."/>
            <person name="Ortiz-Santana B."/>
            <person name="Ovrebo C."/>
            <person name="Racz N."/>
            <person name="Riley R."/>
            <person name="Savchenko A."/>
            <person name="Shiryaev A."/>
            <person name="Soop K."/>
            <person name="Spirin V."/>
            <person name="Szebenyi C."/>
            <person name="Tomsovsky M."/>
            <person name="Tulloss R.E."/>
            <person name="Uehling J."/>
            <person name="Grigoriev I.V."/>
            <person name="Vagvolgyi C."/>
            <person name="Papp T."/>
            <person name="Martin F.M."/>
            <person name="Miettinen O."/>
            <person name="Hibbett D.S."/>
            <person name="Nagy L.G."/>
        </authorList>
    </citation>
    <scope>NUCLEOTIDE SEQUENCE [LARGE SCALE GENOMIC DNA]</scope>
    <source>
        <strain evidence="6 7">CBS 962.96</strain>
    </source>
</reference>
<organism evidence="6 7">
    <name type="scientific">Dendrothele bispora (strain CBS 962.96)</name>
    <dbReference type="NCBI Taxonomy" id="1314807"/>
    <lineage>
        <taxon>Eukaryota</taxon>
        <taxon>Fungi</taxon>
        <taxon>Dikarya</taxon>
        <taxon>Basidiomycota</taxon>
        <taxon>Agaricomycotina</taxon>
        <taxon>Agaricomycetes</taxon>
        <taxon>Agaricomycetidae</taxon>
        <taxon>Agaricales</taxon>
        <taxon>Agaricales incertae sedis</taxon>
        <taxon>Dendrothele</taxon>
    </lineage>
</organism>
<dbReference type="Proteomes" id="UP000297245">
    <property type="component" value="Unassembled WGS sequence"/>
</dbReference>
<dbReference type="SUPFAM" id="SSF50978">
    <property type="entry name" value="WD40 repeat-like"/>
    <property type="match status" value="1"/>
</dbReference>
<dbReference type="PRINTS" id="PR00320">
    <property type="entry name" value="GPROTEINBRPT"/>
</dbReference>
<dbReference type="EMBL" id="ML180768">
    <property type="protein sequence ID" value="THU76668.1"/>
    <property type="molecule type" value="Genomic_DNA"/>
</dbReference>
<keyword evidence="7" id="KW-1185">Reference proteome</keyword>
<dbReference type="InterPro" id="IPR020472">
    <property type="entry name" value="WD40_PAC1"/>
</dbReference>
<evidence type="ECO:0000256" key="3">
    <source>
        <dbReference type="ARBA" id="ARBA00022737"/>
    </source>
</evidence>
<feature type="repeat" description="WD" evidence="5">
    <location>
        <begin position="45"/>
        <end position="86"/>
    </location>
</feature>
<proteinExistence type="predicted"/>
<accession>A0A4S8KN51</accession>
<comment type="subcellular location">
    <subcellularLocation>
        <location evidence="1">Nucleus</location>
        <location evidence="1">Nucleolus</location>
    </subcellularLocation>
</comment>
<dbReference type="Gene3D" id="2.130.10.10">
    <property type="entry name" value="YVTN repeat-like/Quinoprotein amine dehydrogenase"/>
    <property type="match status" value="1"/>
</dbReference>
<dbReference type="SMART" id="SM00320">
    <property type="entry name" value="WD40"/>
    <property type="match status" value="2"/>
</dbReference>
<feature type="repeat" description="WD" evidence="5">
    <location>
        <begin position="2"/>
        <end position="43"/>
    </location>
</feature>
<dbReference type="PROSITE" id="PS50294">
    <property type="entry name" value="WD_REPEATS_REGION"/>
    <property type="match status" value="2"/>
</dbReference>
<dbReference type="PANTHER" id="PTHR19848:SF0">
    <property type="entry name" value="NOTCHLESS PROTEIN HOMOLOG 1"/>
    <property type="match status" value="1"/>
</dbReference>
<name>A0A4S8KN51_DENBC</name>
<feature type="non-terminal residue" evidence="6">
    <location>
        <position position="1"/>
    </location>
</feature>
<evidence type="ECO:0000256" key="4">
    <source>
        <dbReference type="ARBA" id="ARBA00023242"/>
    </source>
</evidence>
<keyword evidence="3" id="KW-0677">Repeat</keyword>
<dbReference type="GO" id="GO:0000027">
    <property type="term" value="P:ribosomal large subunit assembly"/>
    <property type="evidence" value="ECO:0007669"/>
    <property type="project" value="TreeGrafter"/>
</dbReference>
<protein>
    <submittedName>
        <fullName evidence="6">WD40 repeat-like protein</fullName>
    </submittedName>
</protein>
<evidence type="ECO:0000313" key="7">
    <source>
        <dbReference type="Proteomes" id="UP000297245"/>
    </source>
</evidence>
<dbReference type="PROSITE" id="PS00678">
    <property type="entry name" value="WD_REPEATS_1"/>
    <property type="match status" value="1"/>
</dbReference>
<dbReference type="AlphaFoldDB" id="A0A4S8KN51"/>
<dbReference type="InterPro" id="IPR015943">
    <property type="entry name" value="WD40/YVTN_repeat-like_dom_sf"/>
</dbReference>
<dbReference type="InterPro" id="IPR019775">
    <property type="entry name" value="WD40_repeat_CS"/>
</dbReference>
<dbReference type="GO" id="GO:0005730">
    <property type="term" value="C:nucleolus"/>
    <property type="evidence" value="ECO:0007669"/>
    <property type="project" value="UniProtKB-SubCell"/>
</dbReference>
<dbReference type="Pfam" id="PF00400">
    <property type="entry name" value="WD40"/>
    <property type="match status" value="2"/>
</dbReference>
<dbReference type="InterPro" id="IPR036322">
    <property type="entry name" value="WD40_repeat_dom_sf"/>
</dbReference>
<dbReference type="PROSITE" id="PS50082">
    <property type="entry name" value="WD_REPEATS_2"/>
    <property type="match status" value="2"/>
</dbReference>
<evidence type="ECO:0000313" key="6">
    <source>
        <dbReference type="EMBL" id="THU76668.1"/>
    </source>
</evidence>